<dbReference type="OrthoDB" id="661680at2759"/>
<evidence type="ECO:0000256" key="1">
    <source>
        <dbReference type="ARBA" id="ARBA00010820"/>
    </source>
</evidence>
<feature type="compositionally biased region" description="Acidic residues" evidence="2">
    <location>
        <begin position="49"/>
        <end position="63"/>
    </location>
</feature>
<evidence type="ECO:0000259" key="3">
    <source>
        <dbReference type="Pfam" id="PF04504"/>
    </source>
</evidence>
<evidence type="ECO:0000313" key="4">
    <source>
        <dbReference type="EMBL" id="KAF3341689.1"/>
    </source>
</evidence>
<feature type="compositionally biased region" description="Acidic residues" evidence="2">
    <location>
        <begin position="115"/>
        <end position="126"/>
    </location>
</feature>
<dbReference type="EMBL" id="SWLB01000001">
    <property type="protein sequence ID" value="KAF3341689.1"/>
    <property type="molecule type" value="Genomic_DNA"/>
</dbReference>
<dbReference type="GO" id="GO:0006355">
    <property type="term" value="P:regulation of DNA-templated transcription"/>
    <property type="evidence" value="ECO:0007669"/>
    <property type="project" value="InterPro"/>
</dbReference>
<evidence type="ECO:0000313" key="5">
    <source>
        <dbReference type="Proteomes" id="UP000623129"/>
    </source>
</evidence>
<accession>A0A833S1D7</accession>
<dbReference type="InterPro" id="IPR007592">
    <property type="entry name" value="GEBP"/>
</dbReference>
<dbReference type="InterPro" id="IPR053932">
    <property type="entry name" value="GeBP-like_DBD"/>
</dbReference>
<keyword evidence="5" id="KW-1185">Reference proteome</keyword>
<feature type="domain" description="Glabrous enhancer-binding protein-like DBD" evidence="3">
    <location>
        <begin position="164"/>
        <end position="254"/>
    </location>
</feature>
<feature type="region of interest" description="Disordered" evidence="2">
    <location>
        <begin position="1"/>
        <end position="159"/>
    </location>
</feature>
<comment type="similarity">
    <text evidence="1">Belongs to the GeBP family.</text>
</comment>
<dbReference type="GO" id="GO:0005634">
    <property type="term" value="C:nucleus"/>
    <property type="evidence" value="ECO:0007669"/>
    <property type="project" value="TreeGrafter"/>
</dbReference>
<feature type="compositionally biased region" description="Basic and acidic residues" evidence="2">
    <location>
        <begin position="127"/>
        <end position="146"/>
    </location>
</feature>
<feature type="compositionally biased region" description="Polar residues" evidence="2">
    <location>
        <begin position="66"/>
        <end position="76"/>
    </location>
</feature>
<feature type="compositionally biased region" description="Polar residues" evidence="2">
    <location>
        <begin position="258"/>
        <end position="267"/>
    </location>
</feature>
<feature type="region of interest" description="Disordered" evidence="2">
    <location>
        <begin position="258"/>
        <end position="282"/>
    </location>
</feature>
<dbReference type="AlphaFoldDB" id="A0A833S1D7"/>
<feature type="compositionally biased region" description="Acidic residues" evidence="2">
    <location>
        <begin position="79"/>
        <end position="94"/>
    </location>
</feature>
<dbReference type="Proteomes" id="UP000623129">
    <property type="component" value="Unassembled WGS sequence"/>
</dbReference>
<dbReference type="PANTHER" id="PTHR31662">
    <property type="entry name" value="BNAANNG10740D PROTEIN-RELATED"/>
    <property type="match status" value="1"/>
</dbReference>
<dbReference type="PANTHER" id="PTHR31662:SF33">
    <property type="entry name" value="DNA-BINDING STOREKEEPER PROTEIN TRANSCRIPTIONAL REGULATOR-LIKE PROTEIN"/>
    <property type="match status" value="1"/>
</dbReference>
<gene>
    <name evidence="4" type="ORF">FCM35_KLT00327</name>
</gene>
<reference evidence="4" key="1">
    <citation type="submission" date="2020-01" db="EMBL/GenBank/DDBJ databases">
        <title>Genome sequence of Kobresia littledalei, the first chromosome-level genome in the family Cyperaceae.</title>
        <authorList>
            <person name="Qu G."/>
        </authorList>
    </citation>
    <scope>NUCLEOTIDE SEQUENCE</scope>
    <source>
        <strain evidence="4">C.B.Clarke</strain>
        <tissue evidence="4">Leaf</tissue>
    </source>
</reference>
<protein>
    <submittedName>
        <fullName evidence="4">Mediator-associated protein 1-like protein</fullName>
    </submittedName>
</protein>
<name>A0A833S1D7_9POAL</name>
<evidence type="ECO:0000256" key="2">
    <source>
        <dbReference type="SAM" id="MobiDB-lite"/>
    </source>
</evidence>
<feature type="compositionally biased region" description="Low complexity" evidence="2">
    <location>
        <begin position="8"/>
        <end position="19"/>
    </location>
</feature>
<sequence length="399" mass="44206">MAPKRKSSPAPAAASQSSSSDDDSSSDAEQYVAQRNPPRAETPKPTKGDDDESDSGSESDPEPEQPTKTLKTPQKPSESEDSSEEDEDEEEEQKEVEKIKSPVKTLQTPRKPSESEDSSEEEEEQEQVEKLKTPVKVPESEPDQKKQKLSMPDQSPTKKLSAAQRIWSLEDEMTLLNALCEYHVRNNRLPPTKDYASFLSGISGSISFPVIEKQIFNKIRQLRFNYNQKKKKGSNINFSEPHEKAVFELCSKLFEDGSSASKNGSSHEMNRNVGKKSDGKQKKKITKLGSLMEANDGTSMIANGVVNGGVTNGAMANGGDVERSHFYLEGLIKDLISTERCPRGLSSVEDVVARIGESRAHDLEEKTKMLRIDSIKLHAREGKLMAELLDALADEMMDD</sequence>
<proteinExistence type="inferred from homology"/>
<dbReference type="Pfam" id="PF04504">
    <property type="entry name" value="GeBP-like_DBD"/>
    <property type="match status" value="1"/>
</dbReference>
<organism evidence="4 5">
    <name type="scientific">Carex littledalei</name>
    <dbReference type="NCBI Taxonomy" id="544730"/>
    <lineage>
        <taxon>Eukaryota</taxon>
        <taxon>Viridiplantae</taxon>
        <taxon>Streptophyta</taxon>
        <taxon>Embryophyta</taxon>
        <taxon>Tracheophyta</taxon>
        <taxon>Spermatophyta</taxon>
        <taxon>Magnoliopsida</taxon>
        <taxon>Liliopsida</taxon>
        <taxon>Poales</taxon>
        <taxon>Cyperaceae</taxon>
        <taxon>Cyperoideae</taxon>
        <taxon>Cariceae</taxon>
        <taxon>Carex</taxon>
        <taxon>Carex subgen. Euthyceras</taxon>
    </lineage>
</organism>
<comment type="caution">
    <text evidence="4">The sequence shown here is derived from an EMBL/GenBank/DDBJ whole genome shotgun (WGS) entry which is preliminary data.</text>
</comment>